<comment type="caution">
    <text evidence="1">The sequence shown here is derived from an EMBL/GenBank/DDBJ whole genome shotgun (WGS) entry which is preliminary data.</text>
</comment>
<protein>
    <submittedName>
        <fullName evidence="1">Uncharacterized protein</fullName>
    </submittedName>
</protein>
<evidence type="ECO:0000313" key="1">
    <source>
        <dbReference type="EMBL" id="PCE62403.1"/>
    </source>
</evidence>
<name>A0A2A4G1T9_9FLAO</name>
<dbReference type="EMBL" id="NBWU01000012">
    <property type="protein sequence ID" value="PCE62403.1"/>
    <property type="molecule type" value="Genomic_DNA"/>
</dbReference>
<evidence type="ECO:0000313" key="2">
    <source>
        <dbReference type="Proteomes" id="UP000219559"/>
    </source>
</evidence>
<reference evidence="1 2" key="1">
    <citation type="submission" date="2017-04" db="EMBL/GenBank/DDBJ databases">
        <title>A new member of the family Flavobacteriaceae isolated from ascidians.</title>
        <authorList>
            <person name="Chen L."/>
        </authorList>
    </citation>
    <scope>NUCLEOTIDE SEQUENCE [LARGE SCALE GENOMIC DNA]</scope>
    <source>
        <strain evidence="1 2">HQA918</strain>
    </source>
</reference>
<sequence length="94" mass="10297">MGKGMKYRKGSDRAKLKALNGLLSPRPVKGEGGPQEVTFRVQDNGELRYIISCLLRVSIAALEQEGNSMSPRLPYLSNETAVVAILELINDILP</sequence>
<proteinExistence type="predicted"/>
<feature type="non-terminal residue" evidence="1">
    <location>
        <position position="94"/>
    </location>
</feature>
<accession>A0A2A4G1T9</accession>
<gene>
    <name evidence="1" type="ORF">B7P33_19265</name>
</gene>
<dbReference type="Proteomes" id="UP000219559">
    <property type="component" value="Unassembled WGS sequence"/>
</dbReference>
<dbReference type="AlphaFoldDB" id="A0A2A4G1T9"/>
<keyword evidence="2" id="KW-1185">Reference proteome</keyword>
<organism evidence="1 2">
    <name type="scientific">Sediminicola luteus</name>
    <dbReference type="NCBI Taxonomy" id="319238"/>
    <lineage>
        <taxon>Bacteria</taxon>
        <taxon>Pseudomonadati</taxon>
        <taxon>Bacteroidota</taxon>
        <taxon>Flavobacteriia</taxon>
        <taxon>Flavobacteriales</taxon>
        <taxon>Flavobacteriaceae</taxon>
        <taxon>Sediminicola</taxon>
    </lineage>
</organism>